<dbReference type="AlphaFoldDB" id="A0A1J1J918"/>
<keyword evidence="2" id="KW-1185">Reference proteome</keyword>
<sequence length="63" mass="7438">MRFSCFRLQVQLRVLAKFLLERKISLIRLIQLSLCEHVSLVKKEFIKSLAHVTTSYVTCRKKS</sequence>
<organism evidence="1 2">
    <name type="scientific">Clunio marinus</name>
    <dbReference type="NCBI Taxonomy" id="568069"/>
    <lineage>
        <taxon>Eukaryota</taxon>
        <taxon>Metazoa</taxon>
        <taxon>Ecdysozoa</taxon>
        <taxon>Arthropoda</taxon>
        <taxon>Hexapoda</taxon>
        <taxon>Insecta</taxon>
        <taxon>Pterygota</taxon>
        <taxon>Neoptera</taxon>
        <taxon>Endopterygota</taxon>
        <taxon>Diptera</taxon>
        <taxon>Nematocera</taxon>
        <taxon>Chironomoidea</taxon>
        <taxon>Chironomidae</taxon>
        <taxon>Clunio</taxon>
    </lineage>
</organism>
<accession>A0A1J1J918</accession>
<dbReference type="Proteomes" id="UP000183832">
    <property type="component" value="Unassembled WGS sequence"/>
</dbReference>
<reference evidence="1 2" key="1">
    <citation type="submission" date="2015-04" db="EMBL/GenBank/DDBJ databases">
        <authorList>
            <person name="Syromyatnikov M.Y."/>
            <person name="Popov V.N."/>
        </authorList>
    </citation>
    <scope>NUCLEOTIDE SEQUENCE [LARGE SCALE GENOMIC DNA]</scope>
</reference>
<name>A0A1J1J918_9DIPT</name>
<dbReference type="EMBL" id="CVRI01000074">
    <property type="protein sequence ID" value="CRL08022.1"/>
    <property type="molecule type" value="Genomic_DNA"/>
</dbReference>
<protein>
    <submittedName>
        <fullName evidence="1">CLUMA_CG021200, isoform A</fullName>
    </submittedName>
</protein>
<proteinExistence type="predicted"/>
<evidence type="ECO:0000313" key="1">
    <source>
        <dbReference type="EMBL" id="CRL08022.1"/>
    </source>
</evidence>
<gene>
    <name evidence="1" type="ORF">CLUMA_CG021200</name>
</gene>
<evidence type="ECO:0000313" key="2">
    <source>
        <dbReference type="Proteomes" id="UP000183832"/>
    </source>
</evidence>